<dbReference type="PANTHER" id="PTHR24074">
    <property type="entry name" value="CO-CHAPERONE PROTEIN DJLA"/>
    <property type="match status" value="1"/>
</dbReference>
<gene>
    <name evidence="6" type="ORF">MiSe_21830</name>
</gene>
<reference evidence="6" key="1">
    <citation type="submission" date="2019-10" db="EMBL/GenBank/DDBJ databases">
        <title>Draft genome sequece of Microseira wollei NIES-4236.</title>
        <authorList>
            <person name="Yamaguchi H."/>
            <person name="Suzuki S."/>
            <person name="Kawachi M."/>
        </authorList>
    </citation>
    <scope>NUCLEOTIDE SEQUENCE</scope>
    <source>
        <strain evidence="6">NIES-4236</strain>
    </source>
</reference>
<evidence type="ECO:0000256" key="1">
    <source>
        <dbReference type="ARBA" id="ARBA00022737"/>
    </source>
</evidence>
<keyword evidence="2 3" id="KW-0802">TPR repeat</keyword>
<sequence>MNLADCYRLLELNTGASIAEIKASYRRLARRYHPDVNPTDGQAKEKFIAITEAYEILLAIAPTVEIPKEKPPATPYKAAEWSPPPKVTVTTRKEKPVTPEPPLSETDKQLKWQSYDQLQLLLKTQKFPRAIALVEGLAQRLPHDIEVRQWQAITYQRWGRYLVSQGDLDKARIYLKKALKTDPHNKSLWYEVKRDFDRMEYLY</sequence>
<dbReference type="PROSITE" id="PS50076">
    <property type="entry name" value="DNAJ_2"/>
    <property type="match status" value="1"/>
</dbReference>
<dbReference type="InterPro" id="IPR050817">
    <property type="entry name" value="DjlA_DnaK_co-chaperone"/>
</dbReference>
<dbReference type="SUPFAM" id="SSF46565">
    <property type="entry name" value="Chaperone J-domain"/>
    <property type="match status" value="1"/>
</dbReference>
<dbReference type="SMART" id="SM00028">
    <property type="entry name" value="TPR"/>
    <property type="match status" value="1"/>
</dbReference>
<dbReference type="InterPro" id="IPR036869">
    <property type="entry name" value="J_dom_sf"/>
</dbReference>
<dbReference type="Gene3D" id="1.25.40.10">
    <property type="entry name" value="Tetratricopeptide repeat domain"/>
    <property type="match status" value="1"/>
</dbReference>
<proteinExistence type="predicted"/>
<dbReference type="CDD" id="cd06257">
    <property type="entry name" value="DnaJ"/>
    <property type="match status" value="1"/>
</dbReference>
<keyword evidence="1" id="KW-0677">Repeat</keyword>
<organism evidence="6 7">
    <name type="scientific">Microseira wollei NIES-4236</name>
    <dbReference type="NCBI Taxonomy" id="2530354"/>
    <lineage>
        <taxon>Bacteria</taxon>
        <taxon>Bacillati</taxon>
        <taxon>Cyanobacteriota</taxon>
        <taxon>Cyanophyceae</taxon>
        <taxon>Oscillatoriophycideae</taxon>
        <taxon>Aerosakkonematales</taxon>
        <taxon>Aerosakkonemataceae</taxon>
        <taxon>Microseira</taxon>
    </lineage>
</organism>
<evidence type="ECO:0000259" key="5">
    <source>
        <dbReference type="PROSITE" id="PS50076"/>
    </source>
</evidence>
<keyword evidence="7" id="KW-1185">Reference proteome</keyword>
<accession>A0AAV3X6J5</accession>
<evidence type="ECO:0000313" key="7">
    <source>
        <dbReference type="Proteomes" id="UP001050975"/>
    </source>
</evidence>
<evidence type="ECO:0000256" key="4">
    <source>
        <dbReference type="SAM" id="MobiDB-lite"/>
    </source>
</evidence>
<dbReference type="SMART" id="SM00271">
    <property type="entry name" value="DnaJ"/>
    <property type="match status" value="1"/>
</dbReference>
<feature type="repeat" description="TPR" evidence="3">
    <location>
        <begin position="152"/>
        <end position="185"/>
    </location>
</feature>
<evidence type="ECO:0000256" key="3">
    <source>
        <dbReference type="PROSITE-ProRule" id="PRU00339"/>
    </source>
</evidence>
<dbReference type="Gene3D" id="1.10.287.110">
    <property type="entry name" value="DnaJ domain"/>
    <property type="match status" value="1"/>
</dbReference>
<dbReference type="RefSeq" id="WP_226578878.1">
    <property type="nucleotide sequence ID" value="NZ_BLAY01000028.1"/>
</dbReference>
<name>A0AAV3X6J5_9CYAN</name>
<keyword evidence="6" id="KW-0346">Stress response</keyword>
<dbReference type="Pfam" id="PF00226">
    <property type="entry name" value="DnaJ"/>
    <property type="match status" value="1"/>
</dbReference>
<feature type="domain" description="J" evidence="5">
    <location>
        <begin position="5"/>
        <end position="62"/>
    </location>
</feature>
<dbReference type="InterPro" id="IPR011990">
    <property type="entry name" value="TPR-like_helical_dom_sf"/>
</dbReference>
<dbReference type="InterPro" id="IPR001623">
    <property type="entry name" value="DnaJ_domain"/>
</dbReference>
<feature type="region of interest" description="Disordered" evidence="4">
    <location>
        <begin position="71"/>
        <end position="105"/>
    </location>
</feature>
<dbReference type="InterPro" id="IPR019734">
    <property type="entry name" value="TPR_rpt"/>
</dbReference>
<dbReference type="PROSITE" id="PS50005">
    <property type="entry name" value="TPR"/>
    <property type="match status" value="1"/>
</dbReference>
<evidence type="ECO:0000313" key="6">
    <source>
        <dbReference type="EMBL" id="GET37430.1"/>
    </source>
</evidence>
<evidence type="ECO:0000256" key="2">
    <source>
        <dbReference type="ARBA" id="ARBA00022803"/>
    </source>
</evidence>
<dbReference type="EMBL" id="BLAY01000028">
    <property type="protein sequence ID" value="GET37430.1"/>
    <property type="molecule type" value="Genomic_DNA"/>
</dbReference>
<dbReference type="AlphaFoldDB" id="A0AAV3X6J5"/>
<dbReference type="Proteomes" id="UP001050975">
    <property type="component" value="Unassembled WGS sequence"/>
</dbReference>
<dbReference type="Pfam" id="PF07719">
    <property type="entry name" value="TPR_2"/>
    <property type="match status" value="1"/>
</dbReference>
<protein>
    <submittedName>
        <fullName evidence="6">Heat shock protein DnaJ domain-containing protein</fullName>
    </submittedName>
</protein>
<dbReference type="InterPro" id="IPR013105">
    <property type="entry name" value="TPR_2"/>
</dbReference>
<dbReference type="PRINTS" id="PR00625">
    <property type="entry name" value="JDOMAIN"/>
</dbReference>
<comment type="caution">
    <text evidence="6">The sequence shown here is derived from an EMBL/GenBank/DDBJ whole genome shotgun (WGS) entry which is preliminary data.</text>
</comment>
<dbReference type="SUPFAM" id="SSF48452">
    <property type="entry name" value="TPR-like"/>
    <property type="match status" value="1"/>
</dbReference>